<evidence type="ECO:0000313" key="3">
    <source>
        <dbReference type="Proteomes" id="UP000232323"/>
    </source>
</evidence>
<dbReference type="AlphaFoldDB" id="A0A250XDW7"/>
<dbReference type="Proteomes" id="UP000232323">
    <property type="component" value="Unassembled WGS sequence"/>
</dbReference>
<reference evidence="2 3" key="1">
    <citation type="submission" date="2017-08" db="EMBL/GenBank/DDBJ databases">
        <title>Acidophilic green algal genome provides insights into adaptation to an acidic environment.</title>
        <authorList>
            <person name="Hirooka S."/>
            <person name="Hirose Y."/>
            <person name="Kanesaki Y."/>
            <person name="Higuchi S."/>
            <person name="Fujiwara T."/>
            <person name="Onuma R."/>
            <person name="Era A."/>
            <person name="Ohbayashi R."/>
            <person name="Uzuka A."/>
            <person name="Nozaki H."/>
            <person name="Yoshikawa H."/>
            <person name="Miyagishima S.Y."/>
        </authorList>
    </citation>
    <scope>NUCLEOTIDE SEQUENCE [LARGE SCALE GENOMIC DNA]</scope>
    <source>
        <strain evidence="2 3">NIES-2499</strain>
    </source>
</reference>
<protein>
    <submittedName>
        <fullName evidence="2">Uncharacterized protein</fullName>
    </submittedName>
</protein>
<evidence type="ECO:0000313" key="2">
    <source>
        <dbReference type="EMBL" id="GAX81264.1"/>
    </source>
</evidence>
<keyword evidence="3" id="KW-1185">Reference proteome</keyword>
<accession>A0A250XDW7</accession>
<gene>
    <name evidence="2" type="ORF">CEUSTIGMA_g8696.t1</name>
</gene>
<sequence>MCLLSTKHPAECPHMELCPITFPTQSSTMNAVINADNTIAPLQKKVLTCPVVGASLPRTVRGRLDANRKHPRRVMAHCGKTESPFLTLDAYAWVECEGPVLYSDSCGIFHVSLTDQQELLHNSAGSSPANISGDATTASMPSYYRALARKEHSQRREVKISALWEASRHGAKNRRSTHNIQQARPRAFSR</sequence>
<organism evidence="2 3">
    <name type="scientific">Chlamydomonas eustigma</name>
    <dbReference type="NCBI Taxonomy" id="1157962"/>
    <lineage>
        <taxon>Eukaryota</taxon>
        <taxon>Viridiplantae</taxon>
        <taxon>Chlorophyta</taxon>
        <taxon>core chlorophytes</taxon>
        <taxon>Chlorophyceae</taxon>
        <taxon>CS clade</taxon>
        <taxon>Chlamydomonadales</taxon>
        <taxon>Chlamydomonadaceae</taxon>
        <taxon>Chlamydomonas</taxon>
    </lineage>
</organism>
<proteinExistence type="predicted"/>
<feature type="region of interest" description="Disordered" evidence="1">
    <location>
        <begin position="167"/>
        <end position="190"/>
    </location>
</feature>
<name>A0A250XDW7_9CHLO</name>
<dbReference type="EMBL" id="BEGY01000063">
    <property type="protein sequence ID" value="GAX81264.1"/>
    <property type="molecule type" value="Genomic_DNA"/>
</dbReference>
<evidence type="ECO:0000256" key="1">
    <source>
        <dbReference type="SAM" id="MobiDB-lite"/>
    </source>
</evidence>
<comment type="caution">
    <text evidence="2">The sequence shown here is derived from an EMBL/GenBank/DDBJ whole genome shotgun (WGS) entry which is preliminary data.</text>
</comment>